<sequence>MSQQPCTHRLYSYRSDATHSVITPSLPPPLRSPCIPPSSSLVTVSFSQSASSSSRTLRSLAHTCAYACSHTHSHAVRSCPLSCCSY</sequence>
<evidence type="ECO:0000313" key="1">
    <source>
        <dbReference type="EMBL" id="KAL1256674.1"/>
    </source>
</evidence>
<gene>
    <name evidence="1" type="ORF">QQF64_012219</name>
</gene>
<protein>
    <submittedName>
        <fullName evidence="1">Uncharacterized protein</fullName>
    </submittedName>
</protein>
<proteinExistence type="predicted"/>
<accession>A0ABR3LY22</accession>
<dbReference type="EMBL" id="JAYMGO010000018">
    <property type="protein sequence ID" value="KAL1256674.1"/>
    <property type="molecule type" value="Genomic_DNA"/>
</dbReference>
<name>A0ABR3LY22_9TELE</name>
<dbReference type="Proteomes" id="UP001558613">
    <property type="component" value="Unassembled WGS sequence"/>
</dbReference>
<comment type="caution">
    <text evidence="1">The sequence shown here is derived from an EMBL/GenBank/DDBJ whole genome shotgun (WGS) entry which is preliminary data.</text>
</comment>
<reference evidence="1 2" key="1">
    <citation type="submission" date="2023-09" db="EMBL/GenBank/DDBJ databases">
        <authorList>
            <person name="Wang M."/>
        </authorList>
    </citation>
    <scope>NUCLEOTIDE SEQUENCE [LARGE SCALE GENOMIC DNA]</scope>
    <source>
        <strain evidence="1">GT-2023</strain>
        <tissue evidence="1">Liver</tissue>
    </source>
</reference>
<evidence type="ECO:0000313" key="2">
    <source>
        <dbReference type="Proteomes" id="UP001558613"/>
    </source>
</evidence>
<keyword evidence="2" id="KW-1185">Reference proteome</keyword>
<organism evidence="1 2">
    <name type="scientific">Cirrhinus molitorella</name>
    <name type="common">mud carp</name>
    <dbReference type="NCBI Taxonomy" id="172907"/>
    <lineage>
        <taxon>Eukaryota</taxon>
        <taxon>Metazoa</taxon>
        <taxon>Chordata</taxon>
        <taxon>Craniata</taxon>
        <taxon>Vertebrata</taxon>
        <taxon>Euteleostomi</taxon>
        <taxon>Actinopterygii</taxon>
        <taxon>Neopterygii</taxon>
        <taxon>Teleostei</taxon>
        <taxon>Ostariophysi</taxon>
        <taxon>Cypriniformes</taxon>
        <taxon>Cyprinidae</taxon>
        <taxon>Labeoninae</taxon>
        <taxon>Labeonini</taxon>
        <taxon>Cirrhinus</taxon>
    </lineage>
</organism>